<dbReference type="GO" id="GO:0005506">
    <property type="term" value="F:iron ion binding"/>
    <property type="evidence" value="ECO:0007669"/>
    <property type="project" value="InterPro"/>
</dbReference>
<comment type="caution">
    <text evidence="1">The sequence shown here is derived from an EMBL/GenBank/DDBJ whole genome shotgun (WGS) entry which is preliminary data.</text>
</comment>
<keyword evidence="2" id="KW-1185">Reference proteome</keyword>
<evidence type="ECO:0000313" key="1">
    <source>
        <dbReference type="EMBL" id="KAF5768525.1"/>
    </source>
</evidence>
<dbReference type="EMBL" id="MNCJ02000329">
    <property type="protein sequence ID" value="KAF5768525.1"/>
    <property type="molecule type" value="Genomic_DNA"/>
</dbReference>
<protein>
    <submittedName>
        <fullName evidence="1">Cytochrome P450 superfamily</fullName>
    </submittedName>
</protein>
<dbReference type="InterPro" id="IPR036396">
    <property type="entry name" value="Cyt_P450_sf"/>
</dbReference>
<accession>A0A9K3E7M2</accession>
<reference evidence="1" key="1">
    <citation type="journal article" date="2017" name="Nature">
        <title>The sunflower genome provides insights into oil metabolism, flowering and Asterid evolution.</title>
        <authorList>
            <person name="Badouin H."/>
            <person name="Gouzy J."/>
            <person name="Grassa C.J."/>
            <person name="Murat F."/>
            <person name="Staton S.E."/>
            <person name="Cottret L."/>
            <person name="Lelandais-Briere C."/>
            <person name="Owens G.L."/>
            <person name="Carrere S."/>
            <person name="Mayjonade B."/>
            <person name="Legrand L."/>
            <person name="Gill N."/>
            <person name="Kane N.C."/>
            <person name="Bowers J.E."/>
            <person name="Hubner S."/>
            <person name="Bellec A."/>
            <person name="Berard A."/>
            <person name="Berges H."/>
            <person name="Blanchet N."/>
            <person name="Boniface M.C."/>
            <person name="Brunel D."/>
            <person name="Catrice O."/>
            <person name="Chaidir N."/>
            <person name="Claudel C."/>
            <person name="Donnadieu C."/>
            <person name="Faraut T."/>
            <person name="Fievet G."/>
            <person name="Helmstetter N."/>
            <person name="King M."/>
            <person name="Knapp S.J."/>
            <person name="Lai Z."/>
            <person name="Le Paslier M.C."/>
            <person name="Lippi Y."/>
            <person name="Lorenzon L."/>
            <person name="Mandel J.R."/>
            <person name="Marage G."/>
            <person name="Marchand G."/>
            <person name="Marquand E."/>
            <person name="Bret-Mestries E."/>
            <person name="Morien E."/>
            <person name="Nambeesan S."/>
            <person name="Nguyen T."/>
            <person name="Pegot-Espagnet P."/>
            <person name="Pouilly N."/>
            <person name="Raftis F."/>
            <person name="Sallet E."/>
            <person name="Schiex T."/>
            <person name="Thomas J."/>
            <person name="Vandecasteele C."/>
            <person name="Vares D."/>
            <person name="Vear F."/>
            <person name="Vautrin S."/>
            <person name="Crespi M."/>
            <person name="Mangin B."/>
            <person name="Burke J.M."/>
            <person name="Salse J."/>
            <person name="Munos S."/>
            <person name="Vincourt P."/>
            <person name="Rieseberg L.H."/>
            <person name="Langlade N.B."/>
        </authorList>
    </citation>
    <scope>NUCLEOTIDE SEQUENCE</scope>
    <source>
        <tissue evidence="1">Leaves</tissue>
    </source>
</reference>
<dbReference type="GO" id="GO:0020037">
    <property type="term" value="F:heme binding"/>
    <property type="evidence" value="ECO:0007669"/>
    <property type="project" value="InterPro"/>
</dbReference>
<sequence length="55" mass="6423">MCLGKEFSRLEVLTFLHNIVTNFKWDLLIHDDKIKYNPVPVPAKGLPIRIHSHQV</sequence>
<dbReference type="Proteomes" id="UP000215914">
    <property type="component" value="Unassembled WGS sequence"/>
</dbReference>
<gene>
    <name evidence="1" type="ORF">HanXRQr2_Chr14g0637441</name>
</gene>
<dbReference type="SUPFAM" id="SSF48264">
    <property type="entry name" value="Cytochrome P450"/>
    <property type="match status" value="1"/>
</dbReference>
<dbReference type="GO" id="GO:0004497">
    <property type="term" value="F:monooxygenase activity"/>
    <property type="evidence" value="ECO:0007669"/>
    <property type="project" value="InterPro"/>
</dbReference>
<evidence type="ECO:0000313" key="2">
    <source>
        <dbReference type="Proteomes" id="UP000215914"/>
    </source>
</evidence>
<organism evidence="1 2">
    <name type="scientific">Helianthus annuus</name>
    <name type="common">Common sunflower</name>
    <dbReference type="NCBI Taxonomy" id="4232"/>
    <lineage>
        <taxon>Eukaryota</taxon>
        <taxon>Viridiplantae</taxon>
        <taxon>Streptophyta</taxon>
        <taxon>Embryophyta</taxon>
        <taxon>Tracheophyta</taxon>
        <taxon>Spermatophyta</taxon>
        <taxon>Magnoliopsida</taxon>
        <taxon>eudicotyledons</taxon>
        <taxon>Gunneridae</taxon>
        <taxon>Pentapetalae</taxon>
        <taxon>asterids</taxon>
        <taxon>campanulids</taxon>
        <taxon>Asterales</taxon>
        <taxon>Asteraceae</taxon>
        <taxon>Asteroideae</taxon>
        <taxon>Heliantheae alliance</taxon>
        <taxon>Heliantheae</taxon>
        <taxon>Helianthus</taxon>
    </lineage>
</organism>
<reference evidence="1" key="2">
    <citation type="submission" date="2020-06" db="EMBL/GenBank/DDBJ databases">
        <title>Helianthus annuus Genome sequencing and assembly Release 2.</title>
        <authorList>
            <person name="Gouzy J."/>
            <person name="Langlade N."/>
            <person name="Munos S."/>
        </authorList>
    </citation>
    <scope>NUCLEOTIDE SEQUENCE</scope>
    <source>
        <tissue evidence="1">Leaves</tissue>
    </source>
</reference>
<proteinExistence type="predicted"/>
<dbReference type="AlphaFoldDB" id="A0A9K3E7M2"/>
<dbReference type="Gramene" id="mRNA:HanXRQr2_Chr14g0637441">
    <property type="protein sequence ID" value="CDS:HanXRQr2_Chr14g0637441.1"/>
    <property type="gene ID" value="HanXRQr2_Chr14g0637441"/>
</dbReference>
<name>A0A9K3E7M2_HELAN</name>
<dbReference type="GO" id="GO:0016705">
    <property type="term" value="F:oxidoreductase activity, acting on paired donors, with incorporation or reduction of molecular oxygen"/>
    <property type="evidence" value="ECO:0007669"/>
    <property type="project" value="InterPro"/>
</dbReference>
<dbReference type="Gene3D" id="1.10.630.10">
    <property type="entry name" value="Cytochrome P450"/>
    <property type="match status" value="1"/>
</dbReference>